<gene>
    <name evidence="3" type="ORF">CRG98_047974</name>
</gene>
<evidence type="ECO:0000259" key="2">
    <source>
        <dbReference type="Pfam" id="PF03108"/>
    </source>
</evidence>
<dbReference type="AlphaFoldDB" id="A0A2I0HIW2"/>
<dbReference type="STRING" id="22663.A0A2I0HIW2"/>
<organism evidence="3 4">
    <name type="scientific">Punica granatum</name>
    <name type="common">Pomegranate</name>
    <dbReference type="NCBI Taxonomy" id="22663"/>
    <lineage>
        <taxon>Eukaryota</taxon>
        <taxon>Viridiplantae</taxon>
        <taxon>Streptophyta</taxon>
        <taxon>Embryophyta</taxon>
        <taxon>Tracheophyta</taxon>
        <taxon>Spermatophyta</taxon>
        <taxon>Magnoliopsida</taxon>
        <taxon>eudicotyledons</taxon>
        <taxon>Gunneridae</taxon>
        <taxon>Pentapetalae</taxon>
        <taxon>rosids</taxon>
        <taxon>malvids</taxon>
        <taxon>Myrtales</taxon>
        <taxon>Lythraceae</taxon>
        <taxon>Punica</taxon>
    </lineage>
</organism>
<keyword evidence="4" id="KW-1185">Reference proteome</keyword>
<feature type="compositionally biased region" description="Basic and acidic residues" evidence="1">
    <location>
        <begin position="1"/>
        <end position="20"/>
    </location>
</feature>
<dbReference type="Proteomes" id="UP000233551">
    <property type="component" value="Unassembled WGS sequence"/>
</dbReference>
<proteinExistence type="predicted"/>
<dbReference type="Pfam" id="PF03108">
    <property type="entry name" value="DBD_Tnp_Mut"/>
    <property type="match status" value="1"/>
</dbReference>
<feature type="region of interest" description="Disordered" evidence="1">
    <location>
        <begin position="113"/>
        <end position="140"/>
    </location>
</feature>
<dbReference type="PANTHER" id="PTHR31973:SF187">
    <property type="entry name" value="MUTATOR TRANSPOSASE MUDRA PROTEIN"/>
    <property type="match status" value="1"/>
</dbReference>
<name>A0A2I0HIW2_PUNGR</name>
<feature type="domain" description="Transposase MuDR plant" evidence="2">
    <location>
        <begin position="151"/>
        <end position="207"/>
    </location>
</feature>
<feature type="compositionally biased region" description="Acidic residues" evidence="1">
    <location>
        <begin position="21"/>
        <end position="40"/>
    </location>
</feature>
<evidence type="ECO:0000256" key="1">
    <source>
        <dbReference type="SAM" id="MobiDB-lite"/>
    </source>
</evidence>
<accession>A0A2I0HIW2</accession>
<sequence>GLHEGSDQGGEKGNEVRDTDFEANDYDESVGNEFECDELSNDGDDEYIAALANLRNYRLRKSKGESSSGGFEQVEREGLHDVQFEGEGLHDVQVMEATEEEPPVEAHSDYALSNDEVMTPENSEDEGKKTKRTNKGKPYTGKGDDEFCLKMRFESSQQFRQAVQDYAVKNGKSIRWVRSGVKKAEARCAKNCPWKIYGRQTQRKDAFVVTIYDPEHRCYRSARNRQASSEWLANHYLERFRQNPDWSITEMMNNLDVKFALKVTKIVCYRARAKAFTIIRGSLGEHYNLLPSYIAELKR</sequence>
<comment type="caution">
    <text evidence="3">The sequence shown here is derived from an EMBL/GenBank/DDBJ whole genome shotgun (WGS) entry which is preliminary data.</text>
</comment>
<dbReference type="PANTHER" id="PTHR31973">
    <property type="entry name" value="POLYPROTEIN, PUTATIVE-RELATED"/>
    <property type="match status" value="1"/>
</dbReference>
<evidence type="ECO:0000313" key="3">
    <source>
        <dbReference type="EMBL" id="PKI31635.1"/>
    </source>
</evidence>
<evidence type="ECO:0000313" key="4">
    <source>
        <dbReference type="Proteomes" id="UP000233551"/>
    </source>
</evidence>
<dbReference type="EMBL" id="PGOL01008539">
    <property type="protein sequence ID" value="PKI31635.1"/>
    <property type="molecule type" value="Genomic_DNA"/>
</dbReference>
<feature type="non-terminal residue" evidence="3">
    <location>
        <position position="1"/>
    </location>
</feature>
<feature type="region of interest" description="Disordered" evidence="1">
    <location>
        <begin position="1"/>
        <end position="40"/>
    </location>
</feature>
<protein>
    <recommendedName>
        <fullName evidence="2">Transposase MuDR plant domain-containing protein</fullName>
    </recommendedName>
</protein>
<dbReference type="InterPro" id="IPR004332">
    <property type="entry name" value="Transposase_MuDR"/>
</dbReference>
<feature type="non-terminal residue" evidence="3">
    <location>
        <position position="299"/>
    </location>
</feature>
<reference evidence="3 4" key="1">
    <citation type="submission" date="2017-11" db="EMBL/GenBank/DDBJ databases">
        <title>De-novo sequencing of pomegranate (Punica granatum L.) genome.</title>
        <authorList>
            <person name="Akparov Z."/>
            <person name="Amiraslanov A."/>
            <person name="Hajiyeva S."/>
            <person name="Abbasov M."/>
            <person name="Kaur K."/>
            <person name="Hamwieh A."/>
            <person name="Solovyev V."/>
            <person name="Salamov A."/>
            <person name="Braich B."/>
            <person name="Kosarev P."/>
            <person name="Mahmoud A."/>
            <person name="Hajiyev E."/>
            <person name="Babayeva S."/>
            <person name="Izzatullayeva V."/>
            <person name="Mammadov A."/>
            <person name="Mammadov A."/>
            <person name="Sharifova S."/>
            <person name="Ojaghi J."/>
            <person name="Eynullazada K."/>
            <person name="Bayramov B."/>
            <person name="Abdulazimova A."/>
            <person name="Shahmuradov I."/>
        </authorList>
    </citation>
    <scope>NUCLEOTIDE SEQUENCE [LARGE SCALE GENOMIC DNA]</scope>
    <source>
        <strain evidence="4">cv. AG2017</strain>
        <tissue evidence="3">Leaf</tissue>
    </source>
</reference>